<evidence type="ECO:0000256" key="1">
    <source>
        <dbReference type="SAM" id="Phobius"/>
    </source>
</evidence>
<keyword evidence="1" id="KW-1133">Transmembrane helix</keyword>
<keyword evidence="1" id="KW-0472">Membrane</keyword>
<feature type="transmembrane region" description="Helical" evidence="1">
    <location>
        <begin position="52"/>
        <end position="73"/>
    </location>
</feature>
<keyword evidence="3" id="KW-1185">Reference proteome</keyword>
<name>A0ABW5X6K6_9FLAO</name>
<feature type="transmembrane region" description="Helical" evidence="1">
    <location>
        <begin position="334"/>
        <end position="355"/>
    </location>
</feature>
<dbReference type="EMBL" id="JBHUOJ010000027">
    <property type="protein sequence ID" value="MFD2834032.1"/>
    <property type="molecule type" value="Genomic_DNA"/>
</dbReference>
<dbReference type="Proteomes" id="UP001597438">
    <property type="component" value="Unassembled WGS sequence"/>
</dbReference>
<proteinExistence type="predicted"/>
<evidence type="ECO:0000313" key="2">
    <source>
        <dbReference type="EMBL" id="MFD2834032.1"/>
    </source>
</evidence>
<organism evidence="2 3">
    <name type="scientific">Christiangramia antarctica</name>
    <dbReference type="NCBI Taxonomy" id="2058158"/>
    <lineage>
        <taxon>Bacteria</taxon>
        <taxon>Pseudomonadati</taxon>
        <taxon>Bacteroidota</taxon>
        <taxon>Flavobacteriia</taxon>
        <taxon>Flavobacteriales</taxon>
        <taxon>Flavobacteriaceae</taxon>
        <taxon>Christiangramia</taxon>
    </lineage>
</organism>
<feature type="transmembrane region" description="Helical" evidence="1">
    <location>
        <begin position="103"/>
        <end position="124"/>
    </location>
</feature>
<sequence>MILKNQEILEDDLYLGRRDRQVLNLFWFGFVLYTAGYTISTTDTVNYNVCQAIQIIGILIFIPMAIHLMSYTIKNRYLQGIYILYVCWLLVIVVRGVEFNYDSIKFTLFDAWFGVFLYLVPLFLLFPKKLIFYKRIFDIIVILGIIYLIYDALYIQQLMRGDLENLQSQAIVEYFSKTLATPCLFLVLTYRYHTFRRKLFAMGIIVITVFFALIRARRGLLVMELLPLVLVYLLYLSNTGGKLFIILMSILLSGIVVVLGLELFNAEQDGLFGNLMDRGLEDTRSLVETCFYQDMTAKDWLLGRGLMGEYFCPGIDVNEVTGYRGTIETDYLQLILKGGVISLFLFLLITIPAIFKGLFYSSNLLSKAAAMWIVWVLIIMYPSTIHTFTMQYILLWIAVGICYSKTIRNIPEQFLVDYFKGNENPISLTQEEIEERAY</sequence>
<accession>A0ABW5X6K6</accession>
<evidence type="ECO:0000313" key="3">
    <source>
        <dbReference type="Proteomes" id="UP001597438"/>
    </source>
</evidence>
<feature type="transmembrane region" description="Helical" evidence="1">
    <location>
        <begin position="21"/>
        <end position="40"/>
    </location>
</feature>
<dbReference type="RefSeq" id="WP_251740810.1">
    <property type="nucleotide sequence ID" value="NZ_JBHUOJ010000027.1"/>
</dbReference>
<feature type="transmembrane region" description="Helical" evidence="1">
    <location>
        <begin position="174"/>
        <end position="192"/>
    </location>
</feature>
<feature type="transmembrane region" description="Helical" evidence="1">
    <location>
        <begin position="220"/>
        <end position="236"/>
    </location>
</feature>
<comment type="caution">
    <text evidence="2">The sequence shown here is derived from an EMBL/GenBank/DDBJ whole genome shotgun (WGS) entry which is preliminary data.</text>
</comment>
<feature type="transmembrane region" description="Helical" evidence="1">
    <location>
        <begin position="136"/>
        <end position="154"/>
    </location>
</feature>
<keyword evidence="1" id="KW-0812">Transmembrane</keyword>
<feature type="transmembrane region" description="Helical" evidence="1">
    <location>
        <begin position="80"/>
        <end position="97"/>
    </location>
</feature>
<feature type="transmembrane region" description="Helical" evidence="1">
    <location>
        <begin position="243"/>
        <end position="264"/>
    </location>
</feature>
<gene>
    <name evidence="2" type="ORF">ACFSYS_12110</name>
</gene>
<reference evidence="3" key="1">
    <citation type="journal article" date="2019" name="Int. J. Syst. Evol. Microbiol.">
        <title>The Global Catalogue of Microorganisms (GCM) 10K type strain sequencing project: providing services to taxonomists for standard genome sequencing and annotation.</title>
        <authorList>
            <consortium name="The Broad Institute Genomics Platform"/>
            <consortium name="The Broad Institute Genome Sequencing Center for Infectious Disease"/>
            <person name="Wu L."/>
            <person name="Ma J."/>
        </authorList>
    </citation>
    <scope>NUCLEOTIDE SEQUENCE [LARGE SCALE GENOMIC DNA]</scope>
    <source>
        <strain evidence="3">KCTC 52925</strain>
    </source>
</reference>
<feature type="transmembrane region" description="Helical" evidence="1">
    <location>
        <begin position="199"/>
        <end position="214"/>
    </location>
</feature>
<protein>
    <submittedName>
        <fullName evidence="2">Uncharacterized protein</fullName>
    </submittedName>
</protein>